<feature type="domain" description="F-box" evidence="1">
    <location>
        <begin position="1"/>
        <end position="43"/>
    </location>
</feature>
<dbReference type="EMBL" id="FUEG01000044">
    <property type="protein sequence ID" value="SJL17411.1"/>
    <property type="molecule type" value="Genomic_DNA"/>
</dbReference>
<evidence type="ECO:0000259" key="1">
    <source>
        <dbReference type="PROSITE" id="PS50181"/>
    </source>
</evidence>
<dbReference type="InterPro" id="IPR001810">
    <property type="entry name" value="F-box_dom"/>
</dbReference>
<dbReference type="AlphaFoldDB" id="A0A284S8T4"/>
<organism evidence="2 3">
    <name type="scientific">Armillaria ostoyae</name>
    <name type="common">Armillaria root rot fungus</name>
    <dbReference type="NCBI Taxonomy" id="47428"/>
    <lineage>
        <taxon>Eukaryota</taxon>
        <taxon>Fungi</taxon>
        <taxon>Dikarya</taxon>
        <taxon>Basidiomycota</taxon>
        <taxon>Agaricomycotina</taxon>
        <taxon>Agaricomycetes</taxon>
        <taxon>Agaricomycetidae</taxon>
        <taxon>Agaricales</taxon>
        <taxon>Marasmiineae</taxon>
        <taxon>Physalacriaceae</taxon>
        <taxon>Armillaria</taxon>
    </lineage>
</organism>
<reference evidence="3" key="1">
    <citation type="journal article" date="2017" name="Nat. Ecol. Evol.">
        <title>Genome expansion and lineage-specific genetic innovations in the forest pathogenic fungi Armillaria.</title>
        <authorList>
            <person name="Sipos G."/>
            <person name="Prasanna A.N."/>
            <person name="Walter M.C."/>
            <person name="O'Connor E."/>
            <person name="Balint B."/>
            <person name="Krizsan K."/>
            <person name="Kiss B."/>
            <person name="Hess J."/>
            <person name="Varga T."/>
            <person name="Slot J."/>
            <person name="Riley R."/>
            <person name="Boka B."/>
            <person name="Rigling D."/>
            <person name="Barry K."/>
            <person name="Lee J."/>
            <person name="Mihaltcheva S."/>
            <person name="LaButti K."/>
            <person name="Lipzen A."/>
            <person name="Waldron R."/>
            <person name="Moloney N.M."/>
            <person name="Sperisen C."/>
            <person name="Kredics L."/>
            <person name="Vagvoelgyi C."/>
            <person name="Patrignani A."/>
            <person name="Fitzpatrick D."/>
            <person name="Nagy I."/>
            <person name="Doyle S."/>
            <person name="Anderson J.B."/>
            <person name="Grigoriev I.V."/>
            <person name="Gueldener U."/>
            <person name="Muensterkoetter M."/>
            <person name="Nagy L.G."/>
        </authorList>
    </citation>
    <scope>NUCLEOTIDE SEQUENCE [LARGE SCALE GENOMIC DNA]</scope>
    <source>
        <strain evidence="3">C18/9</strain>
    </source>
</reference>
<sequence length="388" mass="43582">MPLPTEIFEEIVATVDELDVLQTFTLACRAARYACQPILWERLDVAEHRNSEFCLLWFRKNSHLARETRIITFLGPGDHDPSQAQVWYNFDLLLRLVSQGHKLRSVVVARFQLNLIRTSQIFPCLAATIGEARLLVINCTCDHASFADISTSGALHLLFSACSYTNDALLPPALSNVHSFAYDSVNSRFQCPLDALPVIRLWTLTTLQVHIFYNQVPWLHHLLRMCEDTLNTLDCRIAYDLATKSIGLPVCIGRMRQLRSATFTSDISHSDVLIRSLETIPACLVSLHIILSLDNRSLSDDMKSIPEIFILPSTLSRLVVSIIKKHPYALNCVDDQAFAADLRLYLKSVFASISMDVSFLPPNSAFDVSSDDVSDASHVGPRYGCRFP</sequence>
<dbReference type="Proteomes" id="UP000219338">
    <property type="component" value="Unassembled WGS sequence"/>
</dbReference>
<accession>A0A284S8T4</accession>
<proteinExistence type="predicted"/>
<gene>
    <name evidence="2" type="ORF">ARMOST_20961</name>
</gene>
<name>A0A284S8T4_ARMOS</name>
<keyword evidence="3" id="KW-1185">Reference proteome</keyword>
<evidence type="ECO:0000313" key="3">
    <source>
        <dbReference type="Proteomes" id="UP000219338"/>
    </source>
</evidence>
<protein>
    <recommendedName>
        <fullName evidence="1">F-box domain-containing protein</fullName>
    </recommendedName>
</protein>
<evidence type="ECO:0000313" key="2">
    <source>
        <dbReference type="EMBL" id="SJL17411.1"/>
    </source>
</evidence>
<dbReference type="PROSITE" id="PS50181">
    <property type="entry name" value="FBOX"/>
    <property type="match status" value="1"/>
</dbReference>